<comment type="caution">
    <text evidence="2">The sequence shown here is derived from an EMBL/GenBank/DDBJ whole genome shotgun (WGS) entry which is preliminary data.</text>
</comment>
<protein>
    <submittedName>
        <fullName evidence="2">Uncharacterized protein</fullName>
    </submittedName>
</protein>
<evidence type="ECO:0000313" key="3">
    <source>
        <dbReference type="Proteomes" id="UP001626550"/>
    </source>
</evidence>
<sequence>FTFEKFLAYILNQWPYFLGYGCITGGLLAVFPETISWSVIVLSLGYPILVVGALTVPWDPSKLKPAAPYLPTAVLRIPLLFSTYPALYASSLIMNFCDKMFRRLASRRRFPTTRSSKRYFQEPSFQQTNTDSLNSTRTGSIFSAFNSGR</sequence>
<organism evidence="2 3">
    <name type="scientific">Cichlidogyrus casuarinus</name>
    <dbReference type="NCBI Taxonomy" id="1844966"/>
    <lineage>
        <taxon>Eukaryota</taxon>
        <taxon>Metazoa</taxon>
        <taxon>Spiralia</taxon>
        <taxon>Lophotrochozoa</taxon>
        <taxon>Platyhelminthes</taxon>
        <taxon>Monogenea</taxon>
        <taxon>Monopisthocotylea</taxon>
        <taxon>Dactylogyridea</taxon>
        <taxon>Ancyrocephalidae</taxon>
        <taxon>Cichlidogyrus</taxon>
    </lineage>
</organism>
<keyword evidence="1" id="KW-0472">Membrane</keyword>
<evidence type="ECO:0000313" key="2">
    <source>
        <dbReference type="EMBL" id="KAL3310716.1"/>
    </source>
</evidence>
<keyword evidence="1" id="KW-0812">Transmembrane</keyword>
<keyword evidence="1" id="KW-1133">Transmembrane helix</keyword>
<feature type="transmembrane region" description="Helical" evidence="1">
    <location>
        <begin position="37"/>
        <end position="57"/>
    </location>
</feature>
<name>A0ABD2PY11_9PLAT</name>
<reference evidence="2 3" key="1">
    <citation type="submission" date="2024-11" db="EMBL/GenBank/DDBJ databases">
        <title>Adaptive evolution of stress response genes in parasites aligns with host niche diversity.</title>
        <authorList>
            <person name="Hahn C."/>
            <person name="Resl P."/>
        </authorList>
    </citation>
    <scope>NUCLEOTIDE SEQUENCE [LARGE SCALE GENOMIC DNA]</scope>
    <source>
        <strain evidence="2">EGGRZ-B1_66</strain>
        <tissue evidence="2">Body</tissue>
    </source>
</reference>
<keyword evidence="3" id="KW-1185">Reference proteome</keyword>
<dbReference type="AlphaFoldDB" id="A0ABD2PY11"/>
<dbReference type="Proteomes" id="UP001626550">
    <property type="component" value="Unassembled WGS sequence"/>
</dbReference>
<feature type="transmembrane region" description="Helical" evidence="1">
    <location>
        <begin position="6"/>
        <end position="30"/>
    </location>
</feature>
<feature type="non-terminal residue" evidence="2">
    <location>
        <position position="1"/>
    </location>
</feature>
<accession>A0ABD2PY11</accession>
<feature type="transmembrane region" description="Helical" evidence="1">
    <location>
        <begin position="77"/>
        <end position="97"/>
    </location>
</feature>
<gene>
    <name evidence="2" type="ORF">Ciccas_010714</name>
</gene>
<dbReference type="EMBL" id="JBJKFK010002696">
    <property type="protein sequence ID" value="KAL3310716.1"/>
    <property type="molecule type" value="Genomic_DNA"/>
</dbReference>
<evidence type="ECO:0000256" key="1">
    <source>
        <dbReference type="SAM" id="Phobius"/>
    </source>
</evidence>
<proteinExistence type="predicted"/>